<dbReference type="CDD" id="cd04651">
    <property type="entry name" value="LbH_G1P_AT_C"/>
    <property type="match status" value="1"/>
</dbReference>
<evidence type="ECO:0000313" key="12">
    <source>
        <dbReference type="EMBL" id="SDM35068.1"/>
    </source>
</evidence>
<feature type="binding site" evidence="9">
    <location>
        <position position="171"/>
    </location>
    <ligand>
        <name>alpha-D-glucose 1-phosphate</name>
        <dbReference type="ChEBI" id="CHEBI:58601"/>
    </ligand>
</feature>
<dbReference type="PANTHER" id="PTHR43523:SF2">
    <property type="entry name" value="GLUCOSE-1-PHOSPHATE ADENYLYLTRANSFERASE"/>
    <property type="match status" value="1"/>
</dbReference>
<dbReference type="InterPro" id="IPR029044">
    <property type="entry name" value="Nucleotide-diphossugar_trans"/>
</dbReference>
<dbReference type="Pfam" id="PF00483">
    <property type="entry name" value="NTP_transferase"/>
    <property type="match status" value="1"/>
</dbReference>
<keyword evidence="7 9" id="KW-0320">Glycogen biosynthesis</keyword>
<evidence type="ECO:0000256" key="3">
    <source>
        <dbReference type="ARBA" id="ARBA00022679"/>
    </source>
</evidence>
<dbReference type="InterPro" id="IPR005836">
    <property type="entry name" value="ADP_Glu_pyroP_CS"/>
</dbReference>
<evidence type="ECO:0000256" key="7">
    <source>
        <dbReference type="ARBA" id="ARBA00023056"/>
    </source>
</evidence>
<dbReference type="InterPro" id="IPR005835">
    <property type="entry name" value="NTP_transferase_dom"/>
</dbReference>
<keyword evidence="2 9" id="KW-0321">Glycogen metabolism</keyword>
<evidence type="ECO:0000256" key="5">
    <source>
        <dbReference type="ARBA" id="ARBA00022741"/>
    </source>
</evidence>
<dbReference type="Proteomes" id="UP000214880">
    <property type="component" value="Unassembled WGS sequence"/>
</dbReference>
<dbReference type="UniPathway" id="UPA00164"/>
<comment type="caution">
    <text evidence="9">Lacks conserved residue(s) required for the propagation of feature annotation.</text>
</comment>
<organism evidence="12 13">
    <name type="scientific">Dendrosporobacter quercicolus</name>
    <dbReference type="NCBI Taxonomy" id="146817"/>
    <lineage>
        <taxon>Bacteria</taxon>
        <taxon>Bacillati</taxon>
        <taxon>Bacillota</taxon>
        <taxon>Negativicutes</taxon>
        <taxon>Selenomonadales</taxon>
        <taxon>Sporomusaceae</taxon>
        <taxon>Dendrosporobacter</taxon>
    </lineage>
</organism>
<dbReference type="NCBIfam" id="NF002023">
    <property type="entry name" value="PRK00844.1"/>
    <property type="match status" value="1"/>
</dbReference>
<dbReference type="PROSITE" id="PS00809">
    <property type="entry name" value="ADP_GLC_PYROPHOSPH_2"/>
    <property type="match status" value="1"/>
</dbReference>
<dbReference type="GO" id="GO:0005978">
    <property type="term" value="P:glycogen biosynthetic process"/>
    <property type="evidence" value="ECO:0007669"/>
    <property type="project" value="UniProtKB-UniRule"/>
</dbReference>
<evidence type="ECO:0000256" key="9">
    <source>
        <dbReference type="HAMAP-Rule" id="MF_00624"/>
    </source>
</evidence>
<evidence type="ECO:0000259" key="11">
    <source>
        <dbReference type="Pfam" id="PF24894"/>
    </source>
</evidence>
<feature type="binding site" evidence="9">
    <location>
        <position position="203"/>
    </location>
    <ligand>
        <name>alpha-D-glucose 1-phosphate</name>
        <dbReference type="ChEBI" id="CHEBI:58601"/>
    </ligand>
</feature>
<name>A0A1G9SHT3_9FIRM</name>
<evidence type="ECO:0000256" key="6">
    <source>
        <dbReference type="ARBA" id="ARBA00022840"/>
    </source>
</evidence>
<keyword evidence="8 9" id="KW-0119">Carbohydrate metabolism</keyword>
<dbReference type="InterPro" id="IPR011831">
    <property type="entry name" value="ADP-Glc_PPase"/>
</dbReference>
<dbReference type="InterPro" id="IPR023049">
    <property type="entry name" value="GlgC_bac"/>
</dbReference>
<dbReference type="Pfam" id="PF24894">
    <property type="entry name" value="Hexapep_GlmU"/>
    <property type="match status" value="1"/>
</dbReference>
<dbReference type="HAMAP" id="MF_00624">
    <property type="entry name" value="GlgC"/>
    <property type="match status" value="1"/>
</dbReference>
<dbReference type="InterPro" id="IPR056818">
    <property type="entry name" value="GlmU/GlgC-like_hexapep"/>
</dbReference>
<feature type="domain" description="Nucleotidyl transferase" evidence="10">
    <location>
        <begin position="15"/>
        <end position="282"/>
    </location>
</feature>
<evidence type="ECO:0000259" key="10">
    <source>
        <dbReference type="Pfam" id="PF00483"/>
    </source>
</evidence>
<feature type="binding site" evidence="9">
    <location>
        <begin position="186"/>
        <end position="187"/>
    </location>
    <ligand>
        <name>alpha-D-glucose 1-phosphate</name>
        <dbReference type="ChEBI" id="CHEBI:58601"/>
    </ligand>
</feature>
<keyword evidence="4 9" id="KW-0548">Nucleotidyltransferase</keyword>
<accession>A0A1G9SHT3</accession>
<dbReference type="AlphaFoldDB" id="A0A1G9SHT3"/>
<dbReference type="InterPro" id="IPR011004">
    <property type="entry name" value="Trimer_LpxA-like_sf"/>
</dbReference>
<gene>
    <name evidence="9" type="primary">glgC</name>
    <name evidence="12" type="ORF">SAMN04488502_10421</name>
</gene>
<dbReference type="Gene3D" id="3.90.550.10">
    <property type="entry name" value="Spore Coat Polysaccharide Biosynthesis Protein SpsA, Chain A"/>
    <property type="match status" value="1"/>
</dbReference>
<dbReference type="PANTHER" id="PTHR43523">
    <property type="entry name" value="GLUCOSE-1-PHOSPHATE ADENYLYLTRANSFERASE-RELATED"/>
    <property type="match status" value="1"/>
</dbReference>
<comment type="catalytic activity">
    <reaction evidence="9">
        <text>alpha-D-glucose 1-phosphate + ATP + H(+) = ADP-alpha-D-glucose + diphosphate</text>
        <dbReference type="Rhea" id="RHEA:12120"/>
        <dbReference type="ChEBI" id="CHEBI:15378"/>
        <dbReference type="ChEBI" id="CHEBI:30616"/>
        <dbReference type="ChEBI" id="CHEBI:33019"/>
        <dbReference type="ChEBI" id="CHEBI:57498"/>
        <dbReference type="ChEBI" id="CHEBI:58601"/>
        <dbReference type="EC" id="2.7.7.27"/>
    </reaction>
</comment>
<feature type="domain" description="Glucose-1-phosphate adenylyltransferase/Bifunctional protein GlmU-like C-terminal hexapeptide" evidence="11">
    <location>
        <begin position="306"/>
        <end position="410"/>
    </location>
</feature>
<dbReference type="STRING" id="146817.SAMN04488502_10421"/>
<sequence>MHTAVLSNAARHTIAMVLAGGKGERLHPITLNRPKPFVPFGGKYKIIDFVLSNLFNSGLKKVYILTQYRAYALNKYIKDSWSKWVGLGEFYDTISPETNNECEEWFKGTADAIFQFMRILESTDADYVTILGGDHIYKMDISQMIANHILNKADVTLAALEVPREDAQRFGICTVDEAFRVQAFTEKPRDPATIPHRTTCFASMGNYVFTTGKLIEVLKKGRRRHADLDFGQHVIPMMLEDGDRVFTYNFIENEIPGAGPVEKGYWKDVGTIDSYYDANMDLINIVPQLNLYNYRWPIITSQGNFPPATTVFDEDGRRGQSLNSFVCGGCIISGSTVRRSIIGPCCRVNSYSLIEDSILFDHVEIGRHVQIKRAIINENITLPDGAQIGYDHEADRKQGYMVTPSGIVVVT</sequence>
<dbReference type="SUPFAM" id="SSF53448">
    <property type="entry name" value="Nucleotide-diphospho-sugar transferases"/>
    <property type="match status" value="1"/>
</dbReference>
<evidence type="ECO:0000313" key="13">
    <source>
        <dbReference type="Proteomes" id="UP000214880"/>
    </source>
</evidence>
<comment type="similarity">
    <text evidence="1 9">Belongs to the bacterial/plant glucose-1-phosphate adenylyltransferase family.</text>
</comment>
<dbReference type="RefSeq" id="WP_092071986.1">
    <property type="nucleotide sequence ID" value="NZ_FNHB01000004.1"/>
</dbReference>
<dbReference type="EMBL" id="FNHB01000004">
    <property type="protein sequence ID" value="SDM35068.1"/>
    <property type="molecule type" value="Genomic_DNA"/>
</dbReference>
<feature type="site" description="Could play a key role in the communication between the regulatory and the substrate sites" evidence="9">
    <location>
        <position position="105"/>
    </location>
</feature>
<keyword evidence="13" id="KW-1185">Reference proteome</keyword>
<dbReference type="GO" id="GO:0008878">
    <property type="term" value="F:glucose-1-phosphate adenylyltransferase activity"/>
    <property type="evidence" value="ECO:0007669"/>
    <property type="project" value="UniProtKB-UniRule"/>
</dbReference>
<evidence type="ECO:0000256" key="4">
    <source>
        <dbReference type="ARBA" id="ARBA00022695"/>
    </source>
</evidence>
<comment type="subunit">
    <text evidence="9">Homotetramer.</text>
</comment>
<comment type="function">
    <text evidence="9">Involved in the biosynthesis of ADP-glucose, a building block required for the elongation reactions to produce glycogen. Catalyzes the reaction between ATP and alpha-D-glucose 1-phosphate (G1P) to produce pyrophosphate and ADP-Glc.</text>
</comment>
<keyword evidence="6 9" id="KW-0067">ATP-binding</keyword>
<dbReference type="GO" id="GO:0005524">
    <property type="term" value="F:ATP binding"/>
    <property type="evidence" value="ECO:0007669"/>
    <property type="project" value="UniProtKB-KW"/>
</dbReference>
<keyword evidence="5 9" id="KW-0547">Nucleotide-binding</keyword>
<dbReference type="Gene3D" id="2.160.10.10">
    <property type="entry name" value="Hexapeptide repeat proteins"/>
    <property type="match status" value="1"/>
</dbReference>
<evidence type="ECO:0000256" key="8">
    <source>
        <dbReference type="ARBA" id="ARBA00023277"/>
    </source>
</evidence>
<dbReference type="CDD" id="cd02508">
    <property type="entry name" value="ADP_Glucose_PP"/>
    <property type="match status" value="1"/>
</dbReference>
<evidence type="ECO:0000256" key="2">
    <source>
        <dbReference type="ARBA" id="ARBA00022600"/>
    </source>
</evidence>
<comment type="pathway">
    <text evidence="9">Glycan biosynthesis; glycogen biosynthesis.</text>
</comment>
<dbReference type="OrthoDB" id="9801810at2"/>
<protein>
    <recommendedName>
        <fullName evidence="9">Glucose-1-phosphate adenylyltransferase</fullName>
        <ecNumber evidence="9">2.7.7.27</ecNumber>
    </recommendedName>
    <alternativeName>
        <fullName evidence="9">ADP-glucose pyrophosphorylase</fullName>
        <shortName evidence="9">ADPGlc PPase</shortName>
    </alternativeName>
    <alternativeName>
        <fullName evidence="9">ADP-glucose synthase</fullName>
    </alternativeName>
</protein>
<dbReference type="EC" id="2.7.7.27" evidence="9"/>
<dbReference type="NCBIfam" id="NF001947">
    <property type="entry name" value="PRK00725.1"/>
    <property type="match status" value="1"/>
</dbReference>
<dbReference type="NCBIfam" id="TIGR02091">
    <property type="entry name" value="glgC"/>
    <property type="match status" value="1"/>
</dbReference>
<evidence type="ECO:0000256" key="1">
    <source>
        <dbReference type="ARBA" id="ARBA00010443"/>
    </source>
</evidence>
<keyword evidence="3 9" id="KW-0808">Transferase</keyword>
<reference evidence="12 13" key="1">
    <citation type="submission" date="2016-10" db="EMBL/GenBank/DDBJ databases">
        <authorList>
            <person name="de Groot N.N."/>
        </authorList>
    </citation>
    <scope>NUCLEOTIDE SEQUENCE [LARGE SCALE GENOMIC DNA]</scope>
    <source>
        <strain evidence="12 13">DSM 1736</strain>
    </source>
</reference>
<feature type="site" description="Could play a key role in the communication between the regulatory and the substrate sites" evidence="9">
    <location>
        <position position="67"/>
    </location>
</feature>
<dbReference type="SUPFAM" id="SSF51161">
    <property type="entry name" value="Trimeric LpxA-like enzymes"/>
    <property type="match status" value="1"/>
</dbReference>
<proteinExistence type="inferred from homology"/>